<dbReference type="Proteomes" id="UP000310016">
    <property type="component" value="Unassembled WGS sequence"/>
</dbReference>
<reference evidence="2 3" key="1">
    <citation type="submission" date="2019-04" db="EMBL/GenBank/DDBJ databases">
        <title>Chitiniphilus eburnea sp. nov., a novel chitinolytic bacterium isolated from aquaculture sludge.</title>
        <authorList>
            <person name="Sheng M."/>
        </authorList>
    </citation>
    <scope>NUCLEOTIDE SEQUENCE [LARGE SCALE GENOMIC DNA]</scope>
    <source>
        <strain evidence="2 3">HX-2-15</strain>
    </source>
</reference>
<evidence type="ECO:0000313" key="2">
    <source>
        <dbReference type="EMBL" id="TJZ67458.1"/>
    </source>
</evidence>
<feature type="chain" id="PRO_5020434628" description="Lipoprotein" evidence="1">
    <location>
        <begin position="27"/>
        <end position="295"/>
    </location>
</feature>
<keyword evidence="3" id="KW-1185">Reference proteome</keyword>
<dbReference type="EMBL" id="SUMF01000027">
    <property type="protein sequence ID" value="TJZ67458.1"/>
    <property type="molecule type" value="Genomic_DNA"/>
</dbReference>
<dbReference type="OrthoDB" id="8845037at2"/>
<evidence type="ECO:0000313" key="3">
    <source>
        <dbReference type="Proteomes" id="UP000310016"/>
    </source>
</evidence>
<organism evidence="2 3">
    <name type="scientific">Chitiniphilus eburneus</name>
    <dbReference type="NCBI Taxonomy" id="2571148"/>
    <lineage>
        <taxon>Bacteria</taxon>
        <taxon>Pseudomonadati</taxon>
        <taxon>Pseudomonadota</taxon>
        <taxon>Betaproteobacteria</taxon>
        <taxon>Neisseriales</taxon>
        <taxon>Chitinibacteraceae</taxon>
        <taxon>Chitiniphilus</taxon>
    </lineage>
</organism>
<protein>
    <recommendedName>
        <fullName evidence="4">Lipoprotein</fullName>
    </recommendedName>
</protein>
<keyword evidence="1" id="KW-0732">Signal</keyword>
<comment type="caution">
    <text evidence="2">The sequence shown here is derived from an EMBL/GenBank/DDBJ whole genome shotgun (WGS) entry which is preliminary data.</text>
</comment>
<feature type="signal peptide" evidence="1">
    <location>
        <begin position="1"/>
        <end position="26"/>
    </location>
</feature>
<dbReference type="PROSITE" id="PS51257">
    <property type="entry name" value="PROKAR_LIPOPROTEIN"/>
    <property type="match status" value="1"/>
</dbReference>
<accession>A0A4V5MR27</accession>
<name>A0A4V5MR27_9NEIS</name>
<evidence type="ECO:0000256" key="1">
    <source>
        <dbReference type="SAM" id="SignalP"/>
    </source>
</evidence>
<sequence length="295" mass="32599">MSSYRSLFLLPLLLTLAACGPQTPSAASLERNTLMPLFFPGWASRDGQRIQPLQLEESSGRFDISPVQVTRLSDRRALMITAATEVDEHGEAVGGHDTPGLIGAYWLLRDGERWVADTRQDDAGRAGFFGEIGSTEVVKLAAGRFALAVEYSSCWQGECGGWLSLYELGEQRVRPLLDEPIAISALNSGAVPPPTDCDAILVREPGQTERLEEDEERRACYEVTGSWQIVPGHDAPGDLVLDFRSLNEDYHPQQDASSPTILVDSATRRSTQRMIYRYQGDRYVPRSGRNPVPSF</sequence>
<dbReference type="AlphaFoldDB" id="A0A4V5MR27"/>
<proteinExistence type="predicted"/>
<dbReference type="RefSeq" id="WP_136774536.1">
    <property type="nucleotide sequence ID" value="NZ_SUMF01000027.1"/>
</dbReference>
<gene>
    <name evidence="2" type="ORF">FAZ21_16440</name>
</gene>
<evidence type="ECO:0008006" key="4">
    <source>
        <dbReference type="Google" id="ProtNLM"/>
    </source>
</evidence>